<sequence length="205" mass="22522">MTTDLHPSIHIVDDDPAVRDALSVLFELEGYHVETFSNGEDFLANLRDSIPSIILLDVHMPGRSGMEVLEELAARHISAPVMIISGQGDIQMAVAAIKQGAHDFIEKPFDGTQVVDRIEKILATANKAPDPGQSALTNWSFPRAETLTPRERDVLLQITQGASNKEAGQHLAISPRTIEVHRARIMEKLKARNTADLVRIVLTGH</sequence>
<evidence type="ECO:0000256" key="6">
    <source>
        <dbReference type="PROSITE-ProRule" id="PRU00169"/>
    </source>
</evidence>
<feature type="modified residue" description="4-aspartylphosphate" evidence="6">
    <location>
        <position position="57"/>
    </location>
</feature>
<dbReference type="SUPFAM" id="SSF46894">
    <property type="entry name" value="C-terminal effector domain of the bipartite response regulators"/>
    <property type="match status" value="1"/>
</dbReference>
<evidence type="ECO:0000256" key="5">
    <source>
        <dbReference type="ARBA" id="ARBA00023163"/>
    </source>
</evidence>
<name>A0A1I5DAX6_9HYPH</name>
<dbReference type="Pfam" id="PF00196">
    <property type="entry name" value="GerE"/>
    <property type="match status" value="1"/>
</dbReference>
<keyword evidence="2" id="KW-0902">Two-component regulatory system</keyword>
<dbReference type="Pfam" id="PF00072">
    <property type="entry name" value="Response_reg"/>
    <property type="match status" value="1"/>
</dbReference>
<dbReference type="PROSITE" id="PS50110">
    <property type="entry name" value="RESPONSE_REGULATORY"/>
    <property type="match status" value="1"/>
</dbReference>
<dbReference type="InterPro" id="IPR001789">
    <property type="entry name" value="Sig_transdc_resp-reg_receiver"/>
</dbReference>
<evidence type="ECO:0000313" key="10">
    <source>
        <dbReference type="Proteomes" id="UP000199236"/>
    </source>
</evidence>
<dbReference type="InterPro" id="IPR000792">
    <property type="entry name" value="Tscrpt_reg_LuxR_C"/>
</dbReference>
<dbReference type="RefSeq" id="WP_090070083.1">
    <property type="nucleotide sequence ID" value="NZ_FOVR01000002.1"/>
</dbReference>
<dbReference type="InterPro" id="IPR016032">
    <property type="entry name" value="Sig_transdc_resp-reg_C-effctor"/>
</dbReference>
<dbReference type="PANTHER" id="PTHR44688:SF16">
    <property type="entry name" value="DNA-BINDING TRANSCRIPTIONAL ACTIVATOR DEVR_DOSR"/>
    <property type="match status" value="1"/>
</dbReference>
<reference evidence="9 10" key="1">
    <citation type="submission" date="2016-10" db="EMBL/GenBank/DDBJ databases">
        <authorList>
            <person name="de Groot N.N."/>
        </authorList>
    </citation>
    <scope>NUCLEOTIDE SEQUENCE [LARGE SCALE GENOMIC DNA]</scope>
    <source>
        <strain evidence="9 10">CGMCC 1.9157</strain>
    </source>
</reference>
<evidence type="ECO:0000259" key="8">
    <source>
        <dbReference type="PROSITE" id="PS50110"/>
    </source>
</evidence>
<keyword evidence="10" id="KW-1185">Reference proteome</keyword>
<evidence type="ECO:0000259" key="7">
    <source>
        <dbReference type="PROSITE" id="PS50043"/>
    </source>
</evidence>
<dbReference type="OrthoDB" id="9782655at2"/>
<dbReference type="GO" id="GO:0003677">
    <property type="term" value="F:DNA binding"/>
    <property type="evidence" value="ECO:0007669"/>
    <property type="project" value="UniProtKB-KW"/>
</dbReference>
<evidence type="ECO:0000256" key="4">
    <source>
        <dbReference type="ARBA" id="ARBA00023125"/>
    </source>
</evidence>
<dbReference type="CDD" id="cd06170">
    <property type="entry name" value="LuxR_C_like"/>
    <property type="match status" value="1"/>
</dbReference>
<keyword evidence="4" id="KW-0238">DNA-binding</keyword>
<feature type="domain" description="HTH luxR-type" evidence="7">
    <location>
        <begin position="140"/>
        <end position="205"/>
    </location>
</feature>
<dbReference type="PROSITE" id="PS50043">
    <property type="entry name" value="HTH_LUXR_2"/>
    <property type="match status" value="1"/>
</dbReference>
<dbReference type="EMBL" id="FOVR01000002">
    <property type="protein sequence ID" value="SFN96399.1"/>
    <property type="molecule type" value="Genomic_DNA"/>
</dbReference>
<dbReference type="FunFam" id="3.40.50.2300:FF:000018">
    <property type="entry name" value="DNA-binding transcriptional regulator NtrC"/>
    <property type="match status" value="1"/>
</dbReference>
<gene>
    <name evidence="9" type="ORF">SAMN04488056_102539</name>
</gene>
<dbReference type="AlphaFoldDB" id="A0A1I5DAX6"/>
<dbReference type="GO" id="GO:0006355">
    <property type="term" value="P:regulation of DNA-templated transcription"/>
    <property type="evidence" value="ECO:0007669"/>
    <property type="project" value="InterPro"/>
</dbReference>
<feature type="domain" description="Response regulatory" evidence="8">
    <location>
        <begin position="8"/>
        <end position="122"/>
    </location>
</feature>
<evidence type="ECO:0000256" key="1">
    <source>
        <dbReference type="ARBA" id="ARBA00022553"/>
    </source>
</evidence>
<accession>A0A1I5DAX6</accession>
<evidence type="ECO:0000256" key="2">
    <source>
        <dbReference type="ARBA" id="ARBA00023012"/>
    </source>
</evidence>
<dbReference type="PANTHER" id="PTHR44688">
    <property type="entry name" value="DNA-BINDING TRANSCRIPTIONAL ACTIVATOR DEVR_DOSR"/>
    <property type="match status" value="1"/>
</dbReference>
<organism evidence="9 10">
    <name type="scientific">Cohaesibacter marisflavi</name>
    <dbReference type="NCBI Taxonomy" id="655353"/>
    <lineage>
        <taxon>Bacteria</taxon>
        <taxon>Pseudomonadati</taxon>
        <taxon>Pseudomonadota</taxon>
        <taxon>Alphaproteobacteria</taxon>
        <taxon>Hyphomicrobiales</taxon>
        <taxon>Cohaesibacteraceae</taxon>
    </lineage>
</organism>
<evidence type="ECO:0000313" key="9">
    <source>
        <dbReference type="EMBL" id="SFN96399.1"/>
    </source>
</evidence>
<proteinExistence type="predicted"/>
<dbReference type="Gene3D" id="1.10.10.10">
    <property type="entry name" value="Winged helix-like DNA-binding domain superfamily/Winged helix DNA-binding domain"/>
    <property type="match status" value="1"/>
</dbReference>
<dbReference type="GO" id="GO:0000160">
    <property type="term" value="P:phosphorelay signal transduction system"/>
    <property type="evidence" value="ECO:0007669"/>
    <property type="project" value="UniProtKB-KW"/>
</dbReference>
<protein>
    <submittedName>
        <fullName evidence="9">Two component transcriptional regulator, LuxR family</fullName>
    </submittedName>
</protein>
<keyword evidence="3" id="KW-0805">Transcription regulation</keyword>
<evidence type="ECO:0000256" key="3">
    <source>
        <dbReference type="ARBA" id="ARBA00023015"/>
    </source>
</evidence>
<dbReference type="InterPro" id="IPR036388">
    <property type="entry name" value="WH-like_DNA-bd_sf"/>
</dbReference>
<dbReference type="STRING" id="655353.SAMN04488056_102539"/>
<dbReference type="PRINTS" id="PR00038">
    <property type="entry name" value="HTHLUXR"/>
</dbReference>
<dbReference type="SMART" id="SM00421">
    <property type="entry name" value="HTH_LUXR"/>
    <property type="match status" value="1"/>
</dbReference>
<keyword evidence="5" id="KW-0804">Transcription</keyword>
<dbReference type="SUPFAM" id="SSF52172">
    <property type="entry name" value="CheY-like"/>
    <property type="match status" value="1"/>
</dbReference>
<dbReference type="Proteomes" id="UP000199236">
    <property type="component" value="Unassembled WGS sequence"/>
</dbReference>
<keyword evidence="1 6" id="KW-0597">Phosphoprotein</keyword>
<dbReference type="SMART" id="SM00448">
    <property type="entry name" value="REC"/>
    <property type="match status" value="1"/>
</dbReference>
<dbReference type="InterPro" id="IPR011006">
    <property type="entry name" value="CheY-like_superfamily"/>
</dbReference>
<dbReference type="Gene3D" id="3.40.50.2300">
    <property type="match status" value="1"/>
</dbReference>